<name>A0A5E7FYF8_PSEFL</name>
<evidence type="ECO:0000313" key="1">
    <source>
        <dbReference type="EMBL" id="VVO44406.1"/>
    </source>
</evidence>
<dbReference type="Proteomes" id="UP000381093">
    <property type="component" value="Unassembled WGS sequence"/>
</dbReference>
<protein>
    <submittedName>
        <fullName evidence="1">Uncharacterized protein</fullName>
    </submittedName>
</protein>
<sequence>MSDPLRDTVYYHRNCFDARALFDKHLPVVGRPYDWLKRSMG</sequence>
<accession>A0A5E7FYF8</accession>
<evidence type="ECO:0000313" key="2">
    <source>
        <dbReference type="Proteomes" id="UP000381093"/>
    </source>
</evidence>
<dbReference type="EMBL" id="CABVHW010000053">
    <property type="protein sequence ID" value="VVO44406.1"/>
    <property type="molecule type" value="Genomic_DNA"/>
</dbReference>
<gene>
    <name evidence="1" type="ORF">PS710_06414</name>
</gene>
<proteinExistence type="predicted"/>
<dbReference type="AlphaFoldDB" id="A0A5E7FYF8"/>
<reference evidence="1 2" key="1">
    <citation type="submission" date="2019-09" db="EMBL/GenBank/DDBJ databases">
        <authorList>
            <person name="Chandra G."/>
            <person name="Truman W A."/>
        </authorList>
    </citation>
    <scope>NUCLEOTIDE SEQUENCE [LARGE SCALE GENOMIC DNA]</scope>
    <source>
        <strain evidence="1">PS710</strain>
    </source>
</reference>
<organism evidence="1 2">
    <name type="scientific">Pseudomonas fluorescens</name>
    <dbReference type="NCBI Taxonomy" id="294"/>
    <lineage>
        <taxon>Bacteria</taxon>
        <taxon>Pseudomonadati</taxon>
        <taxon>Pseudomonadota</taxon>
        <taxon>Gammaproteobacteria</taxon>
        <taxon>Pseudomonadales</taxon>
        <taxon>Pseudomonadaceae</taxon>
        <taxon>Pseudomonas</taxon>
    </lineage>
</organism>